<keyword evidence="3" id="KW-1185">Reference proteome</keyword>
<accession>A0ABV3PBI0</accession>
<protein>
    <submittedName>
        <fullName evidence="2">Uncharacterized protein</fullName>
    </submittedName>
</protein>
<reference evidence="2 3" key="1">
    <citation type="submission" date="2024-07" db="EMBL/GenBank/DDBJ databases">
        <authorList>
            <person name="Thanompreechachai J."/>
            <person name="Duangmal K."/>
        </authorList>
    </citation>
    <scope>NUCLEOTIDE SEQUENCE [LARGE SCALE GENOMIC DNA]</scope>
    <source>
        <strain evidence="2 3">KCTC 19886</strain>
    </source>
</reference>
<sequence length="89" mass="8931">MSVPEAAPARTGAAYGGLIMTNQEPEPAPAAGRGVLPAARSAAALTDTVMAEEIELYTDVVVAASESDGPLPEGELDRVLGVEGTPAPD</sequence>
<evidence type="ECO:0000313" key="3">
    <source>
        <dbReference type="Proteomes" id="UP001555826"/>
    </source>
</evidence>
<dbReference type="RefSeq" id="WP_367640139.1">
    <property type="nucleotide sequence ID" value="NZ_JBFNQN010000015.1"/>
</dbReference>
<organism evidence="2 3">
    <name type="scientific">Kineococcus endophyticus</name>
    <dbReference type="NCBI Taxonomy" id="1181883"/>
    <lineage>
        <taxon>Bacteria</taxon>
        <taxon>Bacillati</taxon>
        <taxon>Actinomycetota</taxon>
        <taxon>Actinomycetes</taxon>
        <taxon>Kineosporiales</taxon>
        <taxon>Kineosporiaceae</taxon>
        <taxon>Kineococcus</taxon>
    </lineage>
</organism>
<feature type="region of interest" description="Disordered" evidence="1">
    <location>
        <begin position="67"/>
        <end position="89"/>
    </location>
</feature>
<dbReference type="EMBL" id="JBFNQN010000015">
    <property type="protein sequence ID" value="MEW9266975.1"/>
    <property type="molecule type" value="Genomic_DNA"/>
</dbReference>
<gene>
    <name evidence="2" type="ORF">AB1207_19670</name>
</gene>
<comment type="caution">
    <text evidence="2">The sequence shown here is derived from an EMBL/GenBank/DDBJ whole genome shotgun (WGS) entry which is preliminary data.</text>
</comment>
<evidence type="ECO:0000256" key="1">
    <source>
        <dbReference type="SAM" id="MobiDB-lite"/>
    </source>
</evidence>
<proteinExistence type="predicted"/>
<evidence type="ECO:0000313" key="2">
    <source>
        <dbReference type="EMBL" id="MEW9266975.1"/>
    </source>
</evidence>
<dbReference type="Proteomes" id="UP001555826">
    <property type="component" value="Unassembled WGS sequence"/>
</dbReference>
<name>A0ABV3PBI0_9ACTN</name>